<dbReference type="GO" id="GO:0046890">
    <property type="term" value="P:regulation of lipid biosynthetic process"/>
    <property type="evidence" value="ECO:0007669"/>
    <property type="project" value="UniProtKB-UniRule"/>
</dbReference>
<evidence type="ECO:0000256" key="3">
    <source>
        <dbReference type="ARBA" id="ARBA00022803"/>
    </source>
</evidence>
<dbReference type="InterPro" id="IPR019734">
    <property type="entry name" value="TPR_rpt"/>
</dbReference>
<keyword evidence="4" id="KW-0997">Cell inner membrane</keyword>
<dbReference type="PANTHER" id="PTHR45586:SF1">
    <property type="entry name" value="LIPOPOLYSACCHARIDE ASSEMBLY PROTEIN B"/>
    <property type="match status" value="1"/>
</dbReference>
<dbReference type="GO" id="GO:0008653">
    <property type="term" value="P:lipopolysaccharide metabolic process"/>
    <property type="evidence" value="ECO:0007669"/>
    <property type="project" value="InterPro"/>
</dbReference>
<keyword evidence="4" id="KW-0472">Membrane</keyword>
<dbReference type="InterPro" id="IPR011990">
    <property type="entry name" value="TPR-like_helical_dom_sf"/>
</dbReference>
<dbReference type="Gene3D" id="1.25.40.10">
    <property type="entry name" value="Tetratricopeptide repeat domain"/>
    <property type="match status" value="3"/>
</dbReference>
<comment type="subcellular location">
    <subcellularLocation>
        <location evidence="4">Cell inner membrane</location>
        <topology evidence="4">Single-pass membrane protein</topology>
        <orientation evidence="4">Cytoplasmic side</orientation>
    </subcellularLocation>
</comment>
<dbReference type="SUPFAM" id="SSF48452">
    <property type="entry name" value="TPR-like"/>
    <property type="match status" value="1"/>
</dbReference>
<dbReference type="PROSITE" id="PS50005">
    <property type="entry name" value="TPR"/>
    <property type="match status" value="1"/>
</dbReference>
<dbReference type="RefSeq" id="WP_126322732.1">
    <property type="nucleotide sequence ID" value="NZ_AP018005.1"/>
</dbReference>
<dbReference type="Pfam" id="PF13176">
    <property type="entry name" value="TPR_7"/>
    <property type="match status" value="1"/>
</dbReference>
<feature type="topological domain" description="Cytoplasmic" evidence="4">
    <location>
        <begin position="22"/>
        <end position="396"/>
    </location>
</feature>
<evidence type="ECO:0000313" key="7">
    <source>
        <dbReference type="EMBL" id="BBB15262.1"/>
    </source>
</evidence>
<dbReference type="InterPro" id="IPR030865">
    <property type="entry name" value="LapB"/>
</dbReference>
<evidence type="ECO:0000256" key="2">
    <source>
        <dbReference type="ARBA" id="ARBA00022737"/>
    </source>
</evidence>
<dbReference type="OrthoDB" id="507476at2"/>
<comment type="function">
    <text evidence="4">Modulates cellular lipopolysaccharide (LPS) levels by regulating LpxC, which is involved in lipid A biosynthesis. May act by modulating the proteolytic activity of FtsH towards LpxC. May also coordinate assembly of proteins involved in LPS synthesis at the plasma membrane.</text>
</comment>
<keyword evidence="4" id="KW-0812">Transmembrane</keyword>
<dbReference type="InterPro" id="IPR051012">
    <property type="entry name" value="CellSynth/LPSAsmb/PSIAsmb"/>
</dbReference>
<keyword evidence="3 4" id="KW-0802">TPR repeat</keyword>
<dbReference type="PANTHER" id="PTHR45586">
    <property type="entry name" value="TPR REPEAT-CONTAINING PROTEIN PA4667"/>
    <property type="match status" value="1"/>
</dbReference>
<dbReference type="GO" id="GO:0009898">
    <property type="term" value="C:cytoplasmic side of plasma membrane"/>
    <property type="evidence" value="ECO:0007669"/>
    <property type="project" value="UniProtKB-UniRule"/>
</dbReference>
<keyword evidence="4" id="KW-0408">Iron</keyword>
<dbReference type="InterPro" id="IPR041166">
    <property type="entry name" value="Rubredoxin_2"/>
</dbReference>
<dbReference type="EMBL" id="AP018005">
    <property type="protein sequence ID" value="BBB15262.1"/>
    <property type="molecule type" value="Genomic_DNA"/>
</dbReference>
<feature type="binding site" evidence="4">
    <location>
        <position position="385"/>
    </location>
    <ligand>
        <name>Fe cation</name>
        <dbReference type="ChEBI" id="CHEBI:24875"/>
    </ligand>
</feature>
<feature type="repeat" description="TPR" evidence="5">
    <location>
        <begin position="217"/>
        <end position="250"/>
    </location>
</feature>
<keyword evidence="8" id="KW-1185">Reference proteome</keyword>
<dbReference type="NCBIfam" id="NF008757">
    <property type="entry name" value="PRK11788.1-5"/>
    <property type="match status" value="1"/>
</dbReference>
<evidence type="ECO:0000256" key="1">
    <source>
        <dbReference type="ARBA" id="ARBA00022723"/>
    </source>
</evidence>
<name>A0A2Z5V492_9COXI</name>
<evidence type="ECO:0000313" key="8">
    <source>
        <dbReference type="Proteomes" id="UP000282483"/>
    </source>
</evidence>
<keyword evidence="2 4" id="KW-0677">Repeat</keyword>
<dbReference type="Pfam" id="PF18073">
    <property type="entry name" value="Zn_ribbon_LapB"/>
    <property type="match status" value="1"/>
</dbReference>
<keyword evidence="4" id="KW-1133">Transmembrane helix</keyword>
<sequence length="396" mass="46185">MLELLFLLLPFAAASGWYAAYYHFSHSTSNKKNDFNREYLLGLNYLLNEQADKAVDTFIKILEVDTETVETHLALGVLFRRRGEIDRAIRLHQNLIARPQLPKSQKIQALLALGQDYYYGGLLDRAERLFFEVATNEEDNEYTRVALRYLLEIYQQQKRWEVAIKNAKKISKWEPRIIKNIAHYYCELALGTVKNKPSPKEAIIFLEQALKYDPSCVRATLMKGEIAIKAGKWEKAIQIYQSIKKQDPDYITETLSPLSQCYLKRESGEVDWLNYLYTTLSEYSKISICLAIVKLIQEKNREKAQQFLVQQLESSPSLQGLYHLIDLHLGEEHFSSEEKIHKDKQINNLAILKTLMAKLLQNKPIYRCLRCGFNSKFLDWFCPACRNWSTIKPDRL</sequence>
<keyword evidence="1 4" id="KW-0479">Metal-binding</keyword>
<feature type="domain" description="LapB rubredoxin metal binding" evidence="6">
    <location>
        <begin position="366"/>
        <end position="393"/>
    </location>
</feature>
<accession>A0A2Z5V492</accession>
<evidence type="ECO:0000256" key="4">
    <source>
        <dbReference type="HAMAP-Rule" id="MF_00994"/>
    </source>
</evidence>
<protein>
    <recommendedName>
        <fullName evidence="4">Lipopolysaccharide assembly protein B</fullName>
    </recommendedName>
</protein>
<proteinExistence type="inferred from homology"/>
<dbReference type="Proteomes" id="UP000282483">
    <property type="component" value="Chromosome"/>
</dbReference>
<feature type="binding site" evidence="4">
    <location>
        <position position="382"/>
    </location>
    <ligand>
        <name>Fe cation</name>
        <dbReference type="ChEBI" id="CHEBI:24875"/>
    </ligand>
</feature>
<dbReference type="HAMAP" id="MF_00994">
    <property type="entry name" value="LPS_assembly_LapB"/>
    <property type="match status" value="1"/>
</dbReference>
<dbReference type="KEGG" id="rvi:RVIR1_07730"/>
<comment type="similarity">
    <text evidence="4">Belongs to the LapB family.</text>
</comment>
<dbReference type="AlphaFoldDB" id="A0A2Z5V492"/>
<dbReference type="SMART" id="SM00028">
    <property type="entry name" value="TPR"/>
    <property type="match status" value="5"/>
</dbReference>
<gene>
    <name evidence="4" type="primary">lapB</name>
    <name evidence="7" type="ORF">RVIR1_07730</name>
</gene>
<dbReference type="GO" id="GO:0005506">
    <property type="term" value="F:iron ion binding"/>
    <property type="evidence" value="ECO:0007669"/>
    <property type="project" value="UniProtKB-UniRule"/>
</dbReference>
<evidence type="ECO:0000256" key="5">
    <source>
        <dbReference type="PROSITE-ProRule" id="PRU00339"/>
    </source>
</evidence>
<keyword evidence="4" id="KW-1003">Cell membrane</keyword>
<dbReference type="Pfam" id="PF14559">
    <property type="entry name" value="TPR_19"/>
    <property type="match status" value="1"/>
</dbReference>
<reference evidence="7 8" key="1">
    <citation type="submission" date="2017-03" db="EMBL/GenBank/DDBJ databases">
        <title>The genome sequence of Candidatus Rickettsiella viridis.</title>
        <authorList>
            <person name="Nikoh N."/>
            <person name="Tsuchida T."/>
            <person name="Yamaguchi K."/>
            <person name="Maeda T."/>
            <person name="Shigenobu S."/>
            <person name="Fukatsu T."/>
        </authorList>
    </citation>
    <scope>NUCLEOTIDE SEQUENCE [LARGE SCALE GENOMIC DNA]</scope>
    <source>
        <strain evidence="7 8">Ap-RA04</strain>
    </source>
</reference>
<feature type="binding site" evidence="4">
    <location>
        <position position="371"/>
    </location>
    <ligand>
        <name>Fe cation</name>
        <dbReference type="ChEBI" id="CHEBI:24875"/>
    </ligand>
</feature>
<evidence type="ECO:0000259" key="6">
    <source>
        <dbReference type="Pfam" id="PF18073"/>
    </source>
</evidence>
<organism evidence="7 8">
    <name type="scientific">Candidatus Rickettsiella viridis</name>
    <dbReference type="NCBI Taxonomy" id="676208"/>
    <lineage>
        <taxon>Bacteria</taxon>
        <taxon>Pseudomonadati</taxon>
        <taxon>Pseudomonadota</taxon>
        <taxon>Gammaproteobacteria</taxon>
        <taxon>Legionellales</taxon>
        <taxon>Coxiellaceae</taxon>
        <taxon>Rickettsiella</taxon>
    </lineage>
</organism>
<feature type="binding site" evidence="4">
    <location>
        <position position="368"/>
    </location>
    <ligand>
        <name>Fe cation</name>
        <dbReference type="ChEBI" id="CHEBI:24875"/>
    </ligand>
</feature>